<evidence type="ECO:0000256" key="7">
    <source>
        <dbReference type="RuleBase" id="RU363032"/>
    </source>
</evidence>
<comment type="subcellular location">
    <subcellularLocation>
        <location evidence="1 7">Cell membrane</location>
        <topology evidence="1 7">Multi-pass membrane protein</topology>
    </subcellularLocation>
</comment>
<name>A0A8J2YLM9_9BACL</name>
<keyword evidence="4 7" id="KW-0812">Transmembrane</keyword>
<keyword evidence="5 7" id="KW-1133">Transmembrane helix</keyword>
<dbReference type="SUPFAM" id="SSF161098">
    <property type="entry name" value="MetI-like"/>
    <property type="match status" value="1"/>
</dbReference>
<evidence type="ECO:0000256" key="3">
    <source>
        <dbReference type="ARBA" id="ARBA00022475"/>
    </source>
</evidence>
<evidence type="ECO:0000313" key="10">
    <source>
        <dbReference type="Proteomes" id="UP000628775"/>
    </source>
</evidence>
<feature type="domain" description="ABC transmembrane type-1" evidence="8">
    <location>
        <begin position="74"/>
        <end position="272"/>
    </location>
</feature>
<sequence>MKRRTLEDYLVDGINYFLLALIFIATFYPFYYLIVISFNNGLDSSLGGIYFWPRHFTLVNYKTLVTDPSWILAFFVSVARTVVGTFLGVGFTSLVAYGLAYKQLMFKKVYFAIFIIGMYVSGGIIPLYVILRQIHLLNTFWVYVLPSMLNIFLLFIAISFFREIPSELEESARIDGASELRIFLKIILPISKPVLATMALFIGVTQWNSWLDSAYYVQNEHLRTLTYKMIQVINQASIPTNIQGPGAEYAAKVAQATPFSLEVTAMVVSIIPIICVYPFLQKYFVKGAMIGAVKG</sequence>
<feature type="transmembrane region" description="Helical" evidence="7">
    <location>
        <begin position="259"/>
        <end position="280"/>
    </location>
</feature>
<reference evidence="9" key="1">
    <citation type="journal article" date="2014" name="Int. J. Syst. Evol. Microbiol.">
        <title>Complete genome sequence of Corynebacterium casei LMG S-19264T (=DSM 44701T), isolated from a smear-ripened cheese.</title>
        <authorList>
            <consortium name="US DOE Joint Genome Institute (JGI-PGF)"/>
            <person name="Walter F."/>
            <person name="Albersmeier A."/>
            <person name="Kalinowski J."/>
            <person name="Ruckert C."/>
        </authorList>
    </citation>
    <scope>NUCLEOTIDE SEQUENCE</scope>
    <source>
        <strain evidence="9">CGMCC 1.15371</strain>
    </source>
</reference>
<evidence type="ECO:0000313" key="9">
    <source>
        <dbReference type="EMBL" id="GGE52810.1"/>
    </source>
</evidence>
<comment type="similarity">
    <text evidence="7">Belongs to the binding-protein-dependent transport system permease family.</text>
</comment>
<dbReference type="EMBL" id="BMIR01000022">
    <property type="protein sequence ID" value="GGE52810.1"/>
    <property type="molecule type" value="Genomic_DNA"/>
</dbReference>
<evidence type="ECO:0000256" key="2">
    <source>
        <dbReference type="ARBA" id="ARBA00022448"/>
    </source>
</evidence>
<dbReference type="GO" id="GO:0055085">
    <property type="term" value="P:transmembrane transport"/>
    <property type="evidence" value="ECO:0007669"/>
    <property type="project" value="InterPro"/>
</dbReference>
<dbReference type="PANTHER" id="PTHR43744:SF9">
    <property type="entry name" value="POLYGALACTURONAN_RHAMNOGALACTURONAN TRANSPORT SYSTEM PERMEASE PROTEIN YTCP"/>
    <property type="match status" value="1"/>
</dbReference>
<evidence type="ECO:0000256" key="5">
    <source>
        <dbReference type="ARBA" id="ARBA00022989"/>
    </source>
</evidence>
<proteinExistence type="inferred from homology"/>
<dbReference type="Gene3D" id="1.10.3720.10">
    <property type="entry name" value="MetI-like"/>
    <property type="match status" value="1"/>
</dbReference>
<keyword evidence="6 7" id="KW-0472">Membrane</keyword>
<feature type="transmembrane region" description="Helical" evidence="7">
    <location>
        <begin position="140"/>
        <end position="161"/>
    </location>
</feature>
<evidence type="ECO:0000256" key="1">
    <source>
        <dbReference type="ARBA" id="ARBA00004651"/>
    </source>
</evidence>
<gene>
    <name evidence="9" type="ORF">GCM10011391_34580</name>
</gene>
<dbReference type="InterPro" id="IPR035906">
    <property type="entry name" value="MetI-like_sf"/>
</dbReference>
<keyword evidence="10" id="KW-1185">Reference proteome</keyword>
<accession>A0A8J2YLM9</accession>
<keyword evidence="2 7" id="KW-0813">Transport</keyword>
<dbReference type="RefSeq" id="WP_188697407.1">
    <property type="nucleotide sequence ID" value="NZ_BMIR01000022.1"/>
</dbReference>
<keyword evidence="3" id="KW-1003">Cell membrane</keyword>
<dbReference type="CDD" id="cd06261">
    <property type="entry name" value="TM_PBP2"/>
    <property type="match status" value="1"/>
</dbReference>
<evidence type="ECO:0000259" key="8">
    <source>
        <dbReference type="PROSITE" id="PS50928"/>
    </source>
</evidence>
<dbReference type="Pfam" id="PF00528">
    <property type="entry name" value="BPD_transp_1"/>
    <property type="match status" value="1"/>
</dbReference>
<evidence type="ECO:0000256" key="4">
    <source>
        <dbReference type="ARBA" id="ARBA00022692"/>
    </source>
</evidence>
<dbReference type="AlphaFoldDB" id="A0A8J2YLM9"/>
<dbReference type="PANTHER" id="PTHR43744">
    <property type="entry name" value="ABC TRANSPORTER PERMEASE PROTEIN MG189-RELATED-RELATED"/>
    <property type="match status" value="1"/>
</dbReference>
<feature type="transmembrane region" description="Helical" evidence="7">
    <location>
        <begin position="70"/>
        <end position="97"/>
    </location>
</feature>
<feature type="transmembrane region" description="Helical" evidence="7">
    <location>
        <begin position="16"/>
        <end position="38"/>
    </location>
</feature>
<dbReference type="PROSITE" id="PS50928">
    <property type="entry name" value="ABC_TM1"/>
    <property type="match status" value="1"/>
</dbReference>
<organism evidence="9 10">
    <name type="scientific">Pullulanibacillus camelliae</name>
    <dbReference type="NCBI Taxonomy" id="1707096"/>
    <lineage>
        <taxon>Bacteria</taxon>
        <taxon>Bacillati</taxon>
        <taxon>Bacillota</taxon>
        <taxon>Bacilli</taxon>
        <taxon>Bacillales</taxon>
        <taxon>Sporolactobacillaceae</taxon>
        <taxon>Pullulanibacillus</taxon>
    </lineage>
</organism>
<dbReference type="GO" id="GO:0005886">
    <property type="term" value="C:plasma membrane"/>
    <property type="evidence" value="ECO:0007669"/>
    <property type="project" value="UniProtKB-SubCell"/>
</dbReference>
<reference evidence="9" key="2">
    <citation type="submission" date="2020-09" db="EMBL/GenBank/DDBJ databases">
        <authorList>
            <person name="Sun Q."/>
            <person name="Zhou Y."/>
        </authorList>
    </citation>
    <scope>NUCLEOTIDE SEQUENCE</scope>
    <source>
        <strain evidence="9">CGMCC 1.15371</strain>
    </source>
</reference>
<feature type="transmembrane region" description="Helical" evidence="7">
    <location>
        <begin position="109"/>
        <end position="128"/>
    </location>
</feature>
<dbReference type="Proteomes" id="UP000628775">
    <property type="component" value="Unassembled WGS sequence"/>
</dbReference>
<dbReference type="InterPro" id="IPR000515">
    <property type="entry name" value="MetI-like"/>
</dbReference>
<evidence type="ECO:0000256" key="6">
    <source>
        <dbReference type="ARBA" id="ARBA00023136"/>
    </source>
</evidence>
<comment type="caution">
    <text evidence="9">The sequence shown here is derived from an EMBL/GenBank/DDBJ whole genome shotgun (WGS) entry which is preliminary data.</text>
</comment>
<feature type="transmembrane region" description="Helical" evidence="7">
    <location>
        <begin position="182"/>
        <end position="204"/>
    </location>
</feature>
<protein>
    <submittedName>
        <fullName evidence="9">Sugar ABC transporter permease</fullName>
    </submittedName>
</protein>